<gene>
    <name evidence="3" type="ORF">GDO86_020251</name>
</gene>
<feature type="compositionally biased region" description="Basic residues" evidence="1">
    <location>
        <begin position="84"/>
        <end position="94"/>
    </location>
</feature>
<feature type="region of interest" description="Disordered" evidence="1">
    <location>
        <begin position="1041"/>
        <end position="1061"/>
    </location>
</feature>
<dbReference type="GO" id="GO:0061860">
    <property type="term" value="F:DNA clamp unloader activity"/>
    <property type="evidence" value="ECO:0007669"/>
    <property type="project" value="TreeGrafter"/>
</dbReference>
<dbReference type="InterPro" id="IPR027417">
    <property type="entry name" value="P-loop_NTPase"/>
</dbReference>
<feature type="region of interest" description="Disordered" evidence="1">
    <location>
        <begin position="261"/>
        <end position="308"/>
    </location>
</feature>
<dbReference type="SMART" id="SM00382">
    <property type="entry name" value="AAA"/>
    <property type="match status" value="1"/>
</dbReference>
<feature type="compositionally biased region" description="Polar residues" evidence="1">
    <location>
        <begin position="57"/>
        <end position="68"/>
    </location>
</feature>
<feature type="region of interest" description="Disordered" evidence="1">
    <location>
        <begin position="511"/>
        <end position="590"/>
    </location>
</feature>
<feature type="compositionally biased region" description="Low complexity" evidence="1">
    <location>
        <begin position="567"/>
        <end position="577"/>
    </location>
</feature>
<proteinExistence type="predicted"/>
<comment type="caution">
    <text evidence="3">The sequence shown here is derived from an EMBL/GenBank/DDBJ whole genome shotgun (WGS) entry which is preliminary data.</text>
</comment>
<dbReference type="GO" id="GO:0005524">
    <property type="term" value="F:ATP binding"/>
    <property type="evidence" value="ECO:0007669"/>
    <property type="project" value="InterPro"/>
</dbReference>
<dbReference type="Gene3D" id="3.40.50.300">
    <property type="entry name" value="P-loop containing nucleotide triphosphate hydrolases"/>
    <property type="match status" value="2"/>
</dbReference>
<feature type="region of interest" description="Disordered" evidence="1">
    <location>
        <begin position="1"/>
        <end position="107"/>
    </location>
</feature>
<organism evidence="3 4">
    <name type="scientific">Hymenochirus boettgeri</name>
    <name type="common">Congo dwarf clawed frog</name>
    <dbReference type="NCBI Taxonomy" id="247094"/>
    <lineage>
        <taxon>Eukaryota</taxon>
        <taxon>Metazoa</taxon>
        <taxon>Chordata</taxon>
        <taxon>Craniata</taxon>
        <taxon>Vertebrata</taxon>
        <taxon>Euteleostomi</taxon>
        <taxon>Amphibia</taxon>
        <taxon>Batrachia</taxon>
        <taxon>Anura</taxon>
        <taxon>Pipoidea</taxon>
        <taxon>Pipidae</taxon>
        <taxon>Pipinae</taxon>
        <taxon>Hymenochirus</taxon>
    </lineage>
</organism>
<feature type="compositionally biased region" description="Low complexity" evidence="1">
    <location>
        <begin position="291"/>
        <end position="301"/>
    </location>
</feature>
<evidence type="ECO:0000313" key="4">
    <source>
        <dbReference type="Proteomes" id="UP000812440"/>
    </source>
</evidence>
<dbReference type="InterPro" id="IPR003959">
    <property type="entry name" value="ATPase_AAA_core"/>
</dbReference>
<reference evidence="3" key="1">
    <citation type="thesis" date="2020" institute="ProQuest LLC" country="789 East Eisenhower Parkway, Ann Arbor, MI, USA">
        <title>Comparative Genomics and Chromosome Evolution.</title>
        <authorList>
            <person name="Mudd A.B."/>
        </authorList>
    </citation>
    <scope>NUCLEOTIDE SEQUENCE</scope>
    <source>
        <strain evidence="3">Female2</strain>
        <tissue evidence="3">Blood</tissue>
    </source>
</reference>
<name>A0A8T2IJA4_9PIPI</name>
<feature type="region of interest" description="Disordered" evidence="1">
    <location>
        <begin position="126"/>
        <end position="151"/>
    </location>
</feature>
<dbReference type="InterPro" id="IPR003593">
    <property type="entry name" value="AAA+_ATPase"/>
</dbReference>
<dbReference type="PANTHER" id="PTHR23389:SF21">
    <property type="entry name" value="ATPASE FAMILY AAA DOMAIN-CONTAINING PROTEIN 5"/>
    <property type="match status" value="1"/>
</dbReference>
<evidence type="ECO:0000256" key="1">
    <source>
        <dbReference type="SAM" id="MobiDB-lite"/>
    </source>
</evidence>
<protein>
    <recommendedName>
        <fullName evidence="2">AAA+ ATPase domain-containing protein</fullName>
    </recommendedName>
</protein>
<feature type="compositionally biased region" description="Polar residues" evidence="1">
    <location>
        <begin position="131"/>
        <end position="146"/>
    </location>
</feature>
<dbReference type="EMBL" id="JAACNH010000763">
    <property type="protein sequence ID" value="KAG8430631.1"/>
    <property type="molecule type" value="Genomic_DNA"/>
</dbReference>
<dbReference type="PANTHER" id="PTHR23389">
    <property type="entry name" value="CHROMOSOME TRANSMISSION FIDELITY FACTOR 18"/>
    <property type="match status" value="1"/>
</dbReference>
<dbReference type="CDD" id="cd00009">
    <property type="entry name" value="AAA"/>
    <property type="match status" value="1"/>
</dbReference>
<dbReference type="GO" id="GO:0005634">
    <property type="term" value="C:nucleus"/>
    <property type="evidence" value="ECO:0007669"/>
    <property type="project" value="TreeGrafter"/>
</dbReference>
<keyword evidence="4" id="KW-1185">Reference proteome</keyword>
<dbReference type="Proteomes" id="UP000812440">
    <property type="component" value="Unassembled WGS sequence"/>
</dbReference>
<feature type="compositionally biased region" description="Basic residues" evidence="1">
    <location>
        <begin position="14"/>
        <end position="24"/>
    </location>
</feature>
<accession>A0A8T2IJA4</accession>
<dbReference type="GO" id="GO:0003677">
    <property type="term" value="F:DNA binding"/>
    <property type="evidence" value="ECO:0007669"/>
    <property type="project" value="TreeGrafter"/>
</dbReference>
<dbReference type="Pfam" id="PF00004">
    <property type="entry name" value="AAA"/>
    <property type="match status" value="1"/>
</dbReference>
<feature type="compositionally biased region" description="Basic and acidic residues" evidence="1">
    <location>
        <begin position="806"/>
        <end position="819"/>
    </location>
</feature>
<dbReference type="OrthoDB" id="9996895at2759"/>
<dbReference type="GO" id="GO:0016887">
    <property type="term" value="F:ATP hydrolysis activity"/>
    <property type="evidence" value="ECO:0007669"/>
    <property type="project" value="InterPro"/>
</dbReference>
<feature type="region of interest" description="Disordered" evidence="1">
    <location>
        <begin position="797"/>
        <end position="819"/>
    </location>
</feature>
<evidence type="ECO:0000313" key="3">
    <source>
        <dbReference type="EMBL" id="KAG8430631.1"/>
    </source>
</evidence>
<feature type="domain" description="AAA+ ATPase" evidence="2">
    <location>
        <begin position="661"/>
        <end position="887"/>
    </location>
</feature>
<feature type="region of interest" description="Disordered" evidence="1">
    <location>
        <begin position="1095"/>
        <end position="1117"/>
    </location>
</feature>
<sequence length="1302" mass="144748">MKAFRQPGETVKSTGKRNVNKKKNTTGLATKEDIGEEADVILGSTTRAEGGKKNESENLGENSPTSKVTGKVIKKSVSDSGKKASLKKKGKCLKKPNPVSPEPTESISGNVALRRSSRHQMSKIPVMSPMKGSSLSDPPLQMSTPKAKTPCRKSDIYKAEVITVTSETESPIRMRFTRLRTRRRTANSPGGDDFLTPKNMKVMASSKKIKTAKKLLEKAKAIQQNIAKPEIPRRQSARQQALASEKAAFEESIVIEDDISNNLPTSDQKLRKKTNLRSLNDVLGKREKNPSKTTLSSGKSKSSLKKNKNVPSITIMDDRFLNISQDDEVFKAKREFLMSGLPNTLKRHAKTTALMKAYSLSGSSFQAIAHVQQRDDCRMWDLAMPTCPLLTRACNMTYPVPDVAIRTASLGEFISRKTKPRTLMVSSLVGKRPVFSDAVRDRLLEEIQLNNPQFPVKRFLKQCLKKQGDLILLQDPIKPGEFQFPEKPEILSHSSGEVTLVDIPVAGNRMKRKRENIESTKAKRRRSAGKSVEQNVVHDLTSSPEDSSKPPPVEQTSSPSKKKQRCNNSEKSSISNKSHQEKESPFTDPACDDVLWTEKYQPQHSNEIVENTSAIRQLHCWLRDWKVRAEKEERRQDKEKSDTWDQSDFLDSCSDSEEESLCNTVLITGPPGVGKTAAVYACAQELGFKVFEVNASCQRSGRQILAQLKEATQSHQVDQQGVNALKPCFFNSLSTTKSPRKLNSPKSVISSPRKPPSSPRGPAARKGLAPKALANFFKPTTKQKTEERAKTLEAPKVTVKAAGSKTSKEQVAAKEKESDDKSRKMTTSLILFEEVDVIFDDDFGFLSAIKTFMTTTKRPVILTTSDPTFGLIFDGMFESISFKSPSLVNVASYLQVLCLAENLRTDSKDIITFLTANGCDIRQSLLHLQFWANSGGGSLTHRPLPMCSSTDLMGCELPKCNTGCAENLLGLSNIIYPSQGLLSLVKDKISHSEERNLILQLLGDFQMKNVYFISSNLETLLPLPVRHREAKVSSLVQSSDSVSVGFGKSGAKEESSAGGSVQGKRKKKLSLFNDSDLFESGSLDDVLSLANAKTTHVRKEVREQDPQPVPERPKVTGSELEASKLVLQCLDSVGEFMDNMSQLDSFTFNHRNQVNLCDSNWTESRIKDGLCDGSREDLQDWYIAQCAGELKATIEVLSYHKCHSDLSKAISTSLQPCKDSGCDPTEQLTLSVYRDRMDSSFTQCPFSFSVAKKRLTVVRDVLSNKSFFSLGNRQTNVTEYLPALRCICRFQRLKEQEKTKRR</sequence>
<dbReference type="FunFam" id="3.40.50.300:FF:000846">
    <property type="entry name" value="ATPase family AAA domain-containing protein 5"/>
    <property type="match status" value="1"/>
</dbReference>
<feature type="region of interest" description="Disordered" evidence="1">
    <location>
        <begin position="736"/>
        <end position="769"/>
    </location>
</feature>
<dbReference type="SUPFAM" id="SSF52540">
    <property type="entry name" value="P-loop containing nucleoside triphosphate hydrolases"/>
    <property type="match status" value="1"/>
</dbReference>
<evidence type="ECO:0000259" key="2">
    <source>
        <dbReference type="SMART" id="SM00382"/>
    </source>
</evidence>